<reference evidence="2 3" key="1">
    <citation type="submission" date="2016-11" db="EMBL/GenBank/DDBJ databases">
        <authorList>
            <person name="Jaros S."/>
            <person name="Januszkiewicz K."/>
            <person name="Wedrychowicz H."/>
        </authorList>
    </citation>
    <scope>NUCLEOTIDE SEQUENCE [LARGE SCALE GENOMIC DNA]</scope>
    <source>
        <strain evidence="2 3">DSM 4740</strain>
    </source>
</reference>
<evidence type="ECO:0000313" key="2">
    <source>
        <dbReference type="EMBL" id="SHM14494.1"/>
    </source>
</evidence>
<evidence type="ECO:0000313" key="4">
    <source>
        <dbReference type="Proteomes" id="UP000321726"/>
    </source>
</evidence>
<dbReference type="EMBL" id="BJXU01000059">
    <property type="protein sequence ID" value="GEN23768.1"/>
    <property type="molecule type" value="Genomic_DNA"/>
</dbReference>
<gene>
    <name evidence="1" type="ORF">HCU01_17170</name>
    <name evidence="2" type="ORF">SAMN05660971_02311</name>
</gene>
<dbReference type="EMBL" id="FRCA01000005">
    <property type="protein sequence ID" value="SHM14494.1"/>
    <property type="molecule type" value="Genomic_DNA"/>
</dbReference>
<dbReference type="AlphaFoldDB" id="A0A1M7GDN0"/>
<dbReference type="Proteomes" id="UP000321726">
    <property type="component" value="Unassembled WGS sequence"/>
</dbReference>
<protein>
    <submittedName>
        <fullName evidence="2">Uncharacterized protein</fullName>
    </submittedName>
</protein>
<accession>A0A1M7GDN0</accession>
<sequence length="57" mass="6098">MPCLFKLHCLKVDELASVNHRDPVLDVVTDFNSFTTNVSHAIALSGTGDVGQSGLAR</sequence>
<name>A0A1M7GDN0_9GAMM</name>
<reference evidence="1 4" key="2">
    <citation type="submission" date="2019-07" db="EMBL/GenBank/DDBJ databases">
        <title>Whole genome shotgun sequence of Halomonas cupida NBRC 102219.</title>
        <authorList>
            <person name="Hosoyama A."/>
            <person name="Uohara A."/>
            <person name="Ohji S."/>
            <person name="Ichikawa N."/>
        </authorList>
    </citation>
    <scope>NUCLEOTIDE SEQUENCE [LARGE SCALE GENOMIC DNA]</scope>
    <source>
        <strain evidence="1 4">NBRC 102219</strain>
    </source>
</reference>
<organism evidence="2 3">
    <name type="scientific">Halomonas cupida</name>
    <dbReference type="NCBI Taxonomy" id="44933"/>
    <lineage>
        <taxon>Bacteria</taxon>
        <taxon>Pseudomonadati</taxon>
        <taxon>Pseudomonadota</taxon>
        <taxon>Gammaproteobacteria</taxon>
        <taxon>Oceanospirillales</taxon>
        <taxon>Halomonadaceae</taxon>
        <taxon>Halomonas</taxon>
    </lineage>
</organism>
<evidence type="ECO:0000313" key="1">
    <source>
        <dbReference type="EMBL" id="GEN23768.1"/>
    </source>
</evidence>
<evidence type="ECO:0000313" key="3">
    <source>
        <dbReference type="Proteomes" id="UP000184123"/>
    </source>
</evidence>
<keyword evidence="4" id="KW-1185">Reference proteome</keyword>
<dbReference type="STRING" id="44933.SAMN05660971_02311"/>
<proteinExistence type="predicted"/>
<dbReference type="Proteomes" id="UP000184123">
    <property type="component" value="Unassembled WGS sequence"/>
</dbReference>